<dbReference type="PANTHER" id="PTHR16950:SF17">
    <property type="entry name" value="ZRT (ZRT), IRT- (IRT-) LIKE PROTEIN TRANSPORTER"/>
    <property type="match status" value="1"/>
</dbReference>
<proteinExistence type="predicted"/>
<protein>
    <submittedName>
        <fullName evidence="5">Zinc/iron permease</fullName>
    </submittedName>
</protein>
<dbReference type="AlphaFoldDB" id="A0A9K3DCI2"/>
<dbReference type="Proteomes" id="UP000265618">
    <property type="component" value="Unassembled WGS sequence"/>
</dbReference>
<dbReference type="InterPro" id="IPR003689">
    <property type="entry name" value="ZIP"/>
</dbReference>
<keyword evidence="2" id="KW-0812">Transmembrane</keyword>
<reference evidence="5 6" key="1">
    <citation type="journal article" date="2018" name="PLoS ONE">
        <title>The draft genome of Kipferlia bialata reveals reductive genome evolution in fornicate parasites.</title>
        <authorList>
            <person name="Tanifuji G."/>
            <person name="Takabayashi S."/>
            <person name="Kume K."/>
            <person name="Takagi M."/>
            <person name="Nakayama T."/>
            <person name="Kamikawa R."/>
            <person name="Inagaki Y."/>
            <person name="Hashimoto T."/>
        </authorList>
    </citation>
    <scope>NUCLEOTIDE SEQUENCE [LARGE SCALE GENOMIC DNA]</scope>
    <source>
        <strain evidence="5">NY0173</strain>
    </source>
</reference>
<evidence type="ECO:0000256" key="4">
    <source>
        <dbReference type="ARBA" id="ARBA00023136"/>
    </source>
</evidence>
<dbReference type="OrthoDB" id="200954at2759"/>
<evidence type="ECO:0000256" key="1">
    <source>
        <dbReference type="ARBA" id="ARBA00004141"/>
    </source>
</evidence>
<keyword evidence="3" id="KW-1133">Transmembrane helix</keyword>
<dbReference type="GO" id="GO:0006882">
    <property type="term" value="P:intracellular zinc ion homeostasis"/>
    <property type="evidence" value="ECO:0007669"/>
    <property type="project" value="TreeGrafter"/>
</dbReference>
<dbReference type="Pfam" id="PF02535">
    <property type="entry name" value="Zip"/>
    <property type="match status" value="1"/>
</dbReference>
<evidence type="ECO:0000313" key="6">
    <source>
        <dbReference type="Proteomes" id="UP000265618"/>
    </source>
</evidence>
<accession>A0A9K3DCI2</accession>
<organism evidence="5 6">
    <name type="scientific">Kipferlia bialata</name>
    <dbReference type="NCBI Taxonomy" id="797122"/>
    <lineage>
        <taxon>Eukaryota</taxon>
        <taxon>Metamonada</taxon>
        <taxon>Carpediemonas-like organisms</taxon>
        <taxon>Kipferlia</taxon>
    </lineage>
</organism>
<sequence length="52" mass="5464">MILIGDGIHNLLGGMAVGTLFMSDSKTGWALFTASIAHEVPQEIGDLASMVF</sequence>
<evidence type="ECO:0000313" key="5">
    <source>
        <dbReference type="EMBL" id="GIQ92226.1"/>
    </source>
</evidence>
<gene>
    <name evidence="5" type="ORF">KIPB_015876</name>
</gene>
<dbReference type="PANTHER" id="PTHR16950">
    <property type="entry name" value="ZINC TRANSPORTER SLC39A7 HISTIDINE-RICH MEMBRANE PROTEIN KE4"/>
    <property type="match status" value="1"/>
</dbReference>
<comment type="subcellular location">
    <subcellularLocation>
        <location evidence="1">Membrane</location>
        <topology evidence="1">Multi-pass membrane protein</topology>
    </subcellularLocation>
</comment>
<dbReference type="GO" id="GO:0016020">
    <property type="term" value="C:membrane"/>
    <property type="evidence" value="ECO:0007669"/>
    <property type="project" value="UniProtKB-SubCell"/>
</dbReference>
<keyword evidence="6" id="KW-1185">Reference proteome</keyword>
<evidence type="ECO:0000256" key="2">
    <source>
        <dbReference type="ARBA" id="ARBA00022692"/>
    </source>
</evidence>
<keyword evidence="4" id="KW-0472">Membrane</keyword>
<name>A0A9K3DCI2_9EUKA</name>
<evidence type="ECO:0000256" key="3">
    <source>
        <dbReference type="ARBA" id="ARBA00022989"/>
    </source>
</evidence>
<dbReference type="EMBL" id="BDIP01009230">
    <property type="protein sequence ID" value="GIQ92226.1"/>
    <property type="molecule type" value="Genomic_DNA"/>
</dbReference>
<dbReference type="GO" id="GO:0005385">
    <property type="term" value="F:zinc ion transmembrane transporter activity"/>
    <property type="evidence" value="ECO:0007669"/>
    <property type="project" value="TreeGrafter"/>
</dbReference>
<feature type="non-terminal residue" evidence="5">
    <location>
        <position position="1"/>
    </location>
</feature>
<comment type="caution">
    <text evidence="5">The sequence shown here is derived from an EMBL/GenBank/DDBJ whole genome shotgun (WGS) entry which is preliminary data.</text>
</comment>